<protein>
    <recommendedName>
        <fullName evidence="3">SnoaL-like domain-containing protein</fullName>
    </recommendedName>
</protein>
<organism evidence="1 2">
    <name type="scientific">Nocardia rhizosphaerihabitans</name>
    <dbReference type="NCBI Taxonomy" id="1691570"/>
    <lineage>
        <taxon>Bacteria</taxon>
        <taxon>Bacillati</taxon>
        <taxon>Actinomycetota</taxon>
        <taxon>Actinomycetes</taxon>
        <taxon>Mycobacteriales</taxon>
        <taxon>Nocardiaceae</taxon>
        <taxon>Nocardia</taxon>
    </lineage>
</organism>
<evidence type="ECO:0000313" key="1">
    <source>
        <dbReference type="EMBL" id="GGN78338.1"/>
    </source>
</evidence>
<proteinExistence type="predicted"/>
<dbReference type="Proteomes" id="UP000658127">
    <property type="component" value="Unassembled WGS sequence"/>
</dbReference>
<reference evidence="2" key="1">
    <citation type="journal article" date="2019" name="Int. J. Syst. Evol. Microbiol.">
        <title>The Global Catalogue of Microorganisms (GCM) 10K type strain sequencing project: providing services to taxonomists for standard genome sequencing and annotation.</title>
        <authorList>
            <consortium name="The Broad Institute Genomics Platform"/>
            <consortium name="The Broad Institute Genome Sequencing Center for Infectious Disease"/>
            <person name="Wu L."/>
            <person name="Ma J."/>
        </authorList>
    </citation>
    <scope>NUCLEOTIDE SEQUENCE [LARGE SCALE GENOMIC DNA]</scope>
    <source>
        <strain evidence="2">CGMCC 4.7329</strain>
    </source>
</reference>
<evidence type="ECO:0000313" key="2">
    <source>
        <dbReference type="Proteomes" id="UP000658127"/>
    </source>
</evidence>
<dbReference type="RefSeq" id="WP_189027612.1">
    <property type="nucleotide sequence ID" value="NZ_BMNE01000003.1"/>
</dbReference>
<keyword evidence="2" id="KW-1185">Reference proteome</keyword>
<name>A0ABQ2KBJ7_9NOCA</name>
<sequence>MSTPTYDVYLDDAVITRSLDEALDALDAALAKLSATIGVVREITPHATGALIRFTDSTTTHYLIAPHDTDDHPAWGALIQARLQRHWRSAAFAVRPADSWARTDHLWLSWTDGPAPTDVSIFLGYSFHPYVGTVRHYNRVFSFTAWNGLAALAETTGTIAVPRTADGDIDWATAATLTPDPSPVNIAGFVFDTAATPPLTVAEILRELSRRVDLTHITTDTAAQITTPTLTIADPRFGPIRVTLTDGTTAVVVGNLAVEDRAPLAPGTPVTSIGPQPDADSTEQAMALVEVGDWEVLAIAADGTLTRRFLGDGDFTITPTRWILYPVDRCPGGYALTRRPVTSTVPTRDTVAQLRGVFVDGPTTISEIFG</sequence>
<comment type="caution">
    <text evidence="1">The sequence shown here is derived from an EMBL/GenBank/DDBJ whole genome shotgun (WGS) entry which is preliminary data.</text>
</comment>
<gene>
    <name evidence="1" type="ORF">GCM10011610_25740</name>
</gene>
<accession>A0ABQ2KBJ7</accession>
<evidence type="ECO:0008006" key="3">
    <source>
        <dbReference type="Google" id="ProtNLM"/>
    </source>
</evidence>
<dbReference type="EMBL" id="BMNE01000003">
    <property type="protein sequence ID" value="GGN78338.1"/>
    <property type="molecule type" value="Genomic_DNA"/>
</dbReference>